<dbReference type="Gene3D" id="1.10.30.50">
    <property type="match status" value="1"/>
</dbReference>
<reference evidence="2" key="1">
    <citation type="journal article" date="2021" name="Proc. Natl. Acad. Sci. U.S.A.">
        <title>A Catalog of Tens of Thousands of Viruses from Human Metagenomes Reveals Hidden Associations with Chronic Diseases.</title>
        <authorList>
            <person name="Tisza M.J."/>
            <person name="Buck C.B."/>
        </authorList>
    </citation>
    <scope>NUCLEOTIDE SEQUENCE</scope>
    <source>
        <strain evidence="2">CtNQV2</strain>
    </source>
</reference>
<dbReference type="EMBL" id="BK032510">
    <property type="protein sequence ID" value="DAF43672.1"/>
    <property type="molecule type" value="Genomic_DNA"/>
</dbReference>
<keyword evidence="2" id="KW-0255">Endonuclease</keyword>
<name>A0A8S5RYC0_9CAUD</name>
<dbReference type="Pfam" id="PF13391">
    <property type="entry name" value="HNH_2"/>
    <property type="match status" value="1"/>
</dbReference>
<sequence>MKKDDLIKYIIDEGLSYREIGKIYNVSDSYIRKIAQKLGIILPKRRKISKNETFNKNITLLDKVSDDDFVEIISKSNSWMEIINNIGYKNIGSKVKKNISDRCEKLNLNLNFSKLTLIGCITKGELFSNRKNWQSARSSIQKMARNIFFKHNKKPKCCICGYDKHVEVAHIKPVSDFTDETLIKEINSIDNLIGLCPNHHWEYDNGILKI</sequence>
<dbReference type="InterPro" id="IPR003615">
    <property type="entry name" value="HNH_nuc"/>
</dbReference>
<evidence type="ECO:0000259" key="1">
    <source>
        <dbReference type="Pfam" id="PF13391"/>
    </source>
</evidence>
<dbReference type="CDD" id="cd00085">
    <property type="entry name" value="HNHc"/>
    <property type="match status" value="1"/>
</dbReference>
<proteinExistence type="predicted"/>
<evidence type="ECO:0000313" key="2">
    <source>
        <dbReference type="EMBL" id="DAF43672.1"/>
    </source>
</evidence>
<dbReference type="GO" id="GO:0004519">
    <property type="term" value="F:endonuclease activity"/>
    <property type="evidence" value="ECO:0007669"/>
    <property type="project" value="UniProtKB-KW"/>
</dbReference>
<organism evidence="2">
    <name type="scientific">Myoviridae sp. ctNQV2</name>
    <dbReference type="NCBI Taxonomy" id="2827683"/>
    <lineage>
        <taxon>Viruses</taxon>
        <taxon>Duplodnaviria</taxon>
        <taxon>Heunggongvirae</taxon>
        <taxon>Uroviricota</taxon>
        <taxon>Caudoviricetes</taxon>
    </lineage>
</organism>
<accession>A0A8S5RYC0</accession>
<protein>
    <submittedName>
        <fullName evidence="2">HNH endonuclease</fullName>
    </submittedName>
</protein>
<feature type="domain" description="HNH nuclease" evidence="1">
    <location>
        <begin position="157"/>
        <end position="207"/>
    </location>
</feature>
<keyword evidence="2" id="KW-0540">Nuclease</keyword>
<keyword evidence="2" id="KW-0378">Hydrolase</keyword>